<reference evidence="2 3" key="1">
    <citation type="journal article" date="2016" name="Mol. Biol. Evol.">
        <title>Genome-Wide Survey of Gut Fungi (Harpellales) Reveals the First Horizontally Transferred Ubiquitin Gene from a Mosquito Host.</title>
        <authorList>
            <person name="Wang Y."/>
            <person name="White M.M."/>
            <person name="Kvist S."/>
            <person name="Moncalvo J.M."/>
        </authorList>
    </citation>
    <scope>NUCLEOTIDE SEQUENCE [LARGE SCALE GENOMIC DNA]</scope>
    <source>
        <strain evidence="2 3">ALG-7-W6</strain>
    </source>
</reference>
<feature type="region of interest" description="Disordered" evidence="1">
    <location>
        <begin position="783"/>
        <end position="805"/>
    </location>
</feature>
<keyword evidence="3" id="KW-1185">Reference proteome</keyword>
<sequence>MIENQPLGDIRLFTTRLSQKQFSSANKEASVFLKEKKNLQQGITHALSEIQKDLLLEISKLVSSPQDQPPSAQFCQNFLSYLHFLSCYTQIRSDLIDLYLILDPPNNSSKLDSCISILENCMISLLKAPRSSKWRSLYISLSSEIIVLKNLVFSNIHLINQNYLPFVSQIISAKNNLSEWKLILSLSSDGKSSSKNSLNTSSNHSNSLDLAPISDKASSSVRSNNSIFPKTSNDYPPSSKLEEKKLPSVFSKDWIITSMQSILQKTGDFSKNTPPNIDSSNVLVQFDCLENWFRIILLKGLIYFEGNLTSFLYYDSLSYDSTRLFSSNISHSRLSHNSTKYSYHPQTSPLNIFHDAQNLIWSNFPQKFNYLDLLDQVSYFIGADYITLIYEPPSRSKISPTGHNFFNGELFDPQFKVARTAILSFYHHDPASSTNESSSSDPNVESSNSAFIQEKISSKASSFLNNKPPILNSSNNSKFSNLDSLRISLPHDSKRKFSIKYSNSDFKIKNKTHSSKIKEPHGFLPIDHTEATNSGIQSPNSTFSHKNHTNNTFPATLPNLNSSNKNFIKGRINQYSSEMVPGFFDSSQDHSDNVVEKFRRLYLPDIVGAVLDLQNDLDSDFMHYYTSIHSQNVEPTPQKESFSRETTQNSTRNAYNSPDFHSSSPTYSNTTNIRASTDPIRNTSLYRMYSSQPHLRYKEVFSEDTAGSGRSISPLKPFQEISPAPSLNDKLLNDGGPASKSSSISNFVGFETSTDHQAKKDIKPSYNWLGLSSYFTKKSKAPSTSKLNTNSKVTSESNSKIFSRTESSKKPLRPLVYFKTIDNKVYLMAKVEYSNYTIVAVADSHLALSNSEHWFRLVDFIRGYYH</sequence>
<protein>
    <submittedName>
        <fullName evidence="2">Uncharacterized protein</fullName>
    </submittedName>
</protein>
<comment type="caution">
    <text evidence="2">The sequence shown here is derived from an EMBL/GenBank/DDBJ whole genome shotgun (WGS) entry which is preliminary data.</text>
</comment>
<dbReference type="InterPro" id="IPR038060">
    <property type="entry name" value="C12orf66-like_central_sf"/>
</dbReference>
<proteinExistence type="predicted"/>
<evidence type="ECO:0000313" key="3">
    <source>
        <dbReference type="Proteomes" id="UP000187455"/>
    </source>
</evidence>
<dbReference type="Gene3D" id="1.10.3450.30">
    <property type="match status" value="1"/>
</dbReference>
<dbReference type="SUPFAM" id="SSF158548">
    <property type="entry name" value="FLJ32549 domain-like"/>
    <property type="match status" value="1"/>
</dbReference>
<gene>
    <name evidence="2" type="ORF">AYI68_g7459</name>
</gene>
<feature type="region of interest" description="Disordered" evidence="1">
    <location>
        <begin position="209"/>
        <end position="240"/>
    </location>
</feature>
<dbReference type="OrthoDB" id="5573372at2759"/>
<feature type="compositionally biased region" description="Polar residues" evidence="1">
    <location>
        <begin position="216"/>
        <end position="236"/>
    </location>
</feature>
<dbReference type="AlphaFoldDB" id="A0A1R0GNM2"/>
<evidence type="ECO:0000313" key="2">
    <source>
        <dbReference type="EMBL" id="OLY78492.1"/>
    </source>
</evidence>
<organism evidence="2 3">
    <name type="scientific">Smittium mucronatum</name>
    <dbReference type="NCBI Taxonomy" id="133383"/>
    <lineage>
        <taxon>Eukaryota</taxon>
        <taxon>Fungi</taxon>
        <taxon>Fungi incertae sedis</taxon>
        <taxon>Zoopagomycota</taxon>
        <taxon>Kickxellomycotina</taxon>
        <taxon>Harpellomycetes</taxon>
        <taxon>Harpellales</taxon>
        <taxon>Legeriomycetaceae</taxon>
        <taxon>Smittium</taxon>
    </lineage>
</organism>
<name>A0A1R0GNM2_9FUNG</name>
<evidence type="ECO:0000256" key="1">
    <source>
        <dbReference type="SAM" id="MobiDB-lite"/>
    </source>
</evidence>
<feature type="region of interest" description="Disordered" evidence="1">
    <location>
        <begin position="706"/>
        <end position="741"/>
    </location>
</feature>
<feature type="region of interest" description="Disordered" evidence="1">
    <location>
        <begin position="632"/>
        <end position="679"/>
    </location>
</feature>
<dbReference type="Proteomes" id="UP000187455">
    <property type="component" value="Unassembled WGS sequence"/>
</dbReference>
<accession>A0A1R0GNM2</accession>
<dbReference type="EMBL" id="LSSL01006316">
    <property type="protein sequence ID" value="OLY78492.1"/>
    <property type="molecule type" value="Genomic_DNA"/>
</dbReference>